<gene>
    <name evidence="1" type="ORF">LCGC14_2427430</name>
</gene>
<feature type="non-terminal residue" evidence="1">
    <location>
        <position position="353"/>
    </location>
</feature>
<sequence>MGVNGLYLHDFPDSDDMTLMATAFGAPSFRRSDEDLRNFLGQTKGLVSSIIINFNNVATQIIDDADATFGVGNHTLSVVAPAVNPGDPINNSVKISVTTNENPSQFVRLLFAGDNNVSREITYKDLDVSPIDFPPDPSIPPSNNAGAWIDVDQERHTFAGFGPPHGEVQIVDWEGLSITFIAKGFGFRVDYFMTFGRLASAFLMRDHWENAAVNTFWSFAIPYSGQLGLTHIMSFRNFATGVKPQLRLNYGVKPIIDTIAVNGGDDIPIGTPVAGPIMGGNLITVKGSNLLSDGVRPLMDFTLTRELVFPIDTTRVAQIGATDTECKFIVPSAPGGTAQTISMSFARIETAGD</sequence>
<name>A0A0F9CA74_9ZZZZ</name>
<evidence type="ECO:0000313" key="1">
    <source>
        <dbReference type="EMBL" id="KKL23237.1"/>
    </source>
</evidence>
<evidence type="ECO:0008006" key="2">
    <source>
        <dbReference type="Google" id="ProtNLM"/>
    </source>
</evidence>
<proteinExistence type="predicted"/>
<dbReference type="AlphaFoldDB" id="A0A0F9CA74"/>
<accession>A0A0F9CA74</accession>
<dbReference type="EMBL" id="LAZR01037049">
    <property type="protein sequence ID" value="KKL23237.1"/>
    <property type="molecule type" value="Genomic_DNA"/>
</dbReference>
<comment type="caution">
    <text evidence="1">The sequence shown here is derived from an EMBL/GenBank/DDBJ whole genome shotgun (WGS) entry which is preliminary data.</text>
</comment>
<reference evidence="1" key="1">
    <citation type="journal article" date="2015" name="Nature">
        <title>Complex archaea that bridge the gap between prokaryotes and eukaryotes.</title>
        <authorList>
            <person name="Spang A."/>
            <person name="Saw J.H."/>
            <person name="Jorgensen S.L."/>
            <person name="Zaremba-Niedzwiedzka K."/>
            <person name="Martijn J."/>
            <person name="Lind A.E."/>
            <person name="van Eijk R."/>
            <person name="Schleper C."/>
            <person name="Guy L."/>
            <person name="Ettema T.J."/>
        </authorList>
    </citation>
    <scope>NUCLEOTIDE SEQUENCE</scope>
</reference>
<protein>
    <recommendedName>
        <fullName evidence="2">IPT/TIG domain-containing protein</fullName>
    </recommendedName>
</protein>
<organism evidence="1">
    <name type="scientific">marine sediment metagenome</name>
    <dbReference type="NCBI Taxonomy" id="412755"/>
    <lineage>
        <taxon>unclassified sequences</taxon>
        <taxon>metagenomes</taxon>
        <taxon>ecological metagenomes</taxon>
    </lineage>
</organism>